<organism evidence="4 5">
    <name type="scientific">Streptomyces mesophilus</name>
    <dbReference type="NCBI Taxonomy" id="1775132"/>
    <lineage>
        <taxon>Bacteria</taxon>
        <taxon>Bacillati</taxon>
        <taxon>Actinomycetota</taxon>
        <taxon>Actinomycetes</taxon>
        <taxon>Kitasatosporales</taxon>
        <taxon>Streptomycetaceae</taxon>
        <taxon>Streptomyces</taxon>
    </lineage>
</organism>
<dbReference type="PANTHER" id="PTHR32305">
    <property type="match status" value="1"/>
</dbReference>
<name>A0A6G4XQM1_9ACTN</name>
<feature type="chain" id="PRO_5026267156" description="Bacterial toxin 44 domain-containing protein" evidence="2">
    <location>
        <begin position="46"/>
        <end position="2169"/>
    </location>
</feature>
<evidence type="ECO:0000259" key="3">
    <source>
        <dbReference type="Pfam" id="PF15607"/>
    </source>
</evidence>
<protein>
    <recommendedName>
        <fullName evidence="3">Bacterial toxin 44 domain-containing protein</fullName>
    </recommendedName>
</protein>
<sequence>MVLRSGFSMPFSNFPLLRMRSARTTSVGLLSAALTLSLLSAPAWAKPGGGFSPRPVQKTVSVQGKDLAVKRSVKRAPSERNQWHAPGKIDWPNAGQAEVVLPQAADDTSKRPASKRVQAGSLPVHIGRLTAVKGEKASARVAGTTSPDRVRVGLADRKATQRAGIEGLLLSIQPTVPSSAPGAAAVQVDYSSIKSAFGAGWSSRLHLVQLPACALTTPIKAQCLKGTPLVTDNNTKAHTLTANVTFPAGQGAGTRSRAAASGGGMTVLAVTAAADGSEGSFKATSLSPAGAWSAGGNSGGFGWSVPLGVPSVPGGLQPKVELSYNSSSVDGRTSSTNNQTSWIGEGWDYSPGYIERSYASCENDKQNGNNTEKVGDQCWKSQNATLSLNGKSTPLVWDAGKKAWKLADDDGSRIEQIFGSAPNDVNGDEDHEYWRVTTLDGTQYWFGKNRLPGWTSGKEETHSVFTVPVYGNHSGEPGHASDFASSADIQGWRWNLDYVVDPHNNAMAMYYSKEAGHYAQNGKRDTPVAYTRGGYLNRIDYGLRANAIFTTDKPAGRVAFEVAERCLANCGTFDEDHATSWPDVPVDLNCTAGTECLQASPSFWSRKRLKSITTQSLVVTTLTDVDTWTLEQSFPATGDVSAPALWLDSIQHTGKAGSLPDLTLPKTTFGGTPMANRVNSAEGRPPLNKYRITQITNETGGQTLVTYSPAECTSSSLPSSADRNTKRCYPSWWTPEGAVDPVKDWFHKYLVTQVVEDDTTAGTGSPSKTTTYEYANGPNWRRDTSEFTLDKHRSWSVFRGYGTVRTYVGTENRTKTSKTYFVGMAGDTLADGSARTVPTVNGMTDRDDFAGRAAEESTWDKDGTGSKVVARTLYYPWQSAATATQSVKGITDPDKPSDPAPTLPAKTAHLSGTVTSKAQTLLDDGTTWRTLTTSRVYDPVYGLVTAEGDDGDPANDVDPKCTRTTYVAPDTTNWLIAYPSRVTTFAQTPCGAGDTGYLDSASTGATRTSYDNQAPGVAPKPGQANSTKTEQAAKLNLTDQLVWETTAQGSFDQYGRPTITKGQDGQAITTAYFPATGAQATSVTVTNVKGHTNTTHLDGMRSLTLKTTDANQRTASNEYDSLGRLTKAWSAGRATTTNPNATFTYNISATTPSTVTAKKLHEDGTWGTKVTIYDSLLRERQTQSDAIGVTGRTVTNTFYDTHGRAFQTDATFYNSQAVSTTMLVVTPNQIPASTVTEYDGRGRPTAVITLSLNVEKWRTTTAYGATWTSTTPPAGGTAELTINDIRGRAIERRQYKDRNPLIGAAASQYEKITYDHDRAGNLEKITDTSSRNSWTYSYDLRGRQTATTDPDKGASTTVYGTDGRIETTTDVVGTTLANTYDELGRKKTLRTGSVTGAKLAEWTYDTAPGGKGLLASSTRYDTSISPATAYTSSVTGYDSGGKPTGTTVTVPSVAGEEKLAGTYTVATTSTPVNGLPVNAAYSTGNTNATTALPAETVTNHYGAQDLLGIVDGTLSQVYLRGASYTPFGELAQSSLGNQGARVIQTLGYDTITRRLATSIVDREASGPQTLSNIKYSYDTVGNVTRIRDDQNDGTIADDQCFAYDWARRLSEAWTTADACTTKPVNGSGTPALGTVDPYWTSWTFTNTSDRATETQHKAGSITADTTRKYTYPTTTGAAQPHAVRTITATGGATGADTYEYYANGNLKKKTPATGSAQDLTWNEEGKLATSTISGTTTKFLYDTAGTRILKREPTATTLYLPGGQELVLTKSTNTLAGTRYYTVPGGTAIRTSSDGKVRLLVADHHGTNQLSVSATTLAVNRRKTLPYGAPRGITPAFWPGQKGFVGGDIDTTTGFTHIGAREYDTATGRFISVDPVMNPNDPQQMQGYSYANNTPITLSDPTGLYADECPTVDNCLGNHGGGSGGNSGPDDGGGTNGSDDSGGKPEECDAKCLKGYSEDLSGLDREYTQILIYMFGEMHANVEGEEVDDLSCDNESDMCGFIKFWNPNSSAGEKLEGLARWLGGGLGGNVIARGKALSKFYSIIHAGARWDHKGVLAKKFDLDSDSRTGIADGKKGRLLFDVWSNIHYGYIGSAAGFSRAELISASNVKISGVGQTDGGDNVSVNIGVNLYRDYGADMTIHDLHREIINTVPGWQSVDNPNPWAQKVLP</sequence>
<dbReference type="InterPro" id="IPR022385">
    <property type="entry name" value="Rhs_assc_core"/>
</dbReference>
<dbReference type="InterPro" id="IPR028946">
    <property type="entry name" value="Ntox44"/>
</dbReference>
<keyword evidence="5" id="KW-1185">Reference proteome</keyword>
<gene>
    <name evidence="4" type="ORF">G6045_30130</name>
</gene>
<evidence type="ECO:0000256" key="1">
    <source>
        <dbReference type="SAM" id="MobiDB-lite"/>
    </source>
</evidence>
<accession>A0A6G4XQM1</accession>
<keyword evidence="2" id="KW-0732">Signal</keyword>
<feature type="signal peptide" evidence="2">
    <location>
        <begin position="1"/>
        <end position="45"/>
    </location>
</feature>
<dbReference type="Gene3D" id="2.180.10.10">
    <property type="entry name" value="RHS repeat-associated core"/>
    <property type="match status" value="1"/>
</dbReference>
<feature type="region of interest" description="Disordered" evidence="1">
    <location>
        <begin position="886"/>
        <end position="911"/>
    </location>
</feature>
<dbReference type="InterPro" id="IPR031325">
    <property type="entry name" value="RHS_repeat"/>
</dbReference>
<dbReference type="InterPro" id="IPR050708">
    <property type="entry name" value="T6SS_VgrG/RHS"/>
</dbReference>
<evidence type="ECO:0000313" key="4">
    <source>
        <dbReference type="EMBL" id="NGO79886.1"/>
    </source>
</evidence>
<evidence type="ECO:0000256" key="2">
    <source>
        <dbReference type="SAM" id="SignalP"/>
    </source>
</evidence>
<feature type="compositionally biased region" description="Gly residues" evidence="1">
    <location>
        <begin position="1920"/>
        <end position="1936"/>
    </location>
</feature>
<proteinExistence type="predicted"/>
<comment type="caution">
    <text evidence="4">The sequence shown here is derived from an EMBL/GenBank/DDBJ whole genome shotgun (WGS) entry which is preliminary data.</text>
</comment>
<reference evidence="4 5" key="1">
    <citation type="submission" date="2020-02" db="EMBL/GenBank/DDBJ databases">
        <title>Whole-genome analyses of novel actinobacteria.</title>
        <authorList>
            <person name="Sahin N."/>
            <person name="Tokatli A."/>
        </authorList>
    </citation>
    <scope>NUCLEOTIDE SEQUENCE [LARGE SCALE GENOMIC DNA]</scope>
    <source>
        <strain evidence="4 5">YC504</strain>
    </source>
</reference>
<dbReference type="NCBIfam" id="TIGR03696">
    <property type="entry name" value="Rhs_assc_core"/>
    <property type="match status" value="1"/>
</dbReference>
<feature type="region of interest" description="Disordered" evidence="1">
    <location>
        <begin position="1920"/>
        <end position="1944"/>
    </location>
</feature>
<dbReference type="RefSeq" id="WP_165335321.1">
    <property type="nucleotide sequence ID" value="NZ_JAAKZW010000177.1"/>
</dbReference>
<dbReference type="EMBL" id="JAAKZW010000177">
    <property type="protein sequence ID" value="NGO79886.1"/>
    <property type="molecule type" value="Genomic_DNA"/>
</dbReference>
<dbReference type="PANTHER" id="PTHR32305:SF17">
    <property type="entry name" value="TRNA NUCLEASE WAPA"/>
    <property type="match status" value="1"/>
</dbReference>
<dbReference type="Pfam" id="PF15607">
    <property type="entry name" value="Ntox44"/>
    <property type="match status" value="1"/>
</dbReference>
<evidence type="ECO:0000313" key="5">
    <source>
        <dbReference type="Proteomes" id="UP000481109"/>
    </source>
</evidence>
<feature type="domain" description="Bacterial toxin 44" evidence="3">
    <location>
        <begin position="2040"/>
        <end position="2131"/>
    </location>
</feature>
<dbReference type="Pfam" id="PF05593">
    <property type="entry name" value="RHS_repeat"/>
    <property type="match status" value="1"/>
</dbReference>
<dbReference type="Proteomes" id="UP000481109">
    <property type="component" value="Unassembled WGS sequence"/>
</dbReference>